<organism evidence="7 8">
    <name type="scientific">Phaseolus angularis</name>
    <name type="common">Azuki bean</name>
    <name type="synonym">Vigna angularis</name>
    <dbReference type="NCBI Taxonomy" id="3914"/>
    <lineage>
        <taxon>Eukaryota</taxon>
        <taxon>Viridiplantae</taxon>
        <taxon>Streptophyta</taxon>
        <taxon>Embryophyta</taxon>
        <taxon>Tracheophyta</taxon>
        <taxon>Spermatophyta</taxon>
        <taxon>Magnoliopsida</taxon>
        <taxon>eudicotyledons</taxon>
        <taxon>Gunneridae</taxon>
        <taxon>Pentapetalae</taxon>
        <taxon>rosids</taxon>
        <taxon>fabids</taxon>
        <taxon>Fabales</taxon>
        <taxon>Fabaceae</taxon>
        <taxon>Papilionoideae</taxon>
        <taxon>50 kb inversion clade</taxon>
        <taxon>NPAAA clade</taxon>
        <taxon>indigoferoid/millettioid clade</taxon>
        <taxon>Phaseoleae</taxon>
        <taxon>Vigna</taxon>
    </lineage>
</organism>
<dbReference type="Gramene" id="KOM35772">
    <property type="protein sequence ID" value="KOM35772"/>
    <property type="gene ID" value="LR48_Vigan02g192200"/>
</dbReference>
<dbReference type="InterPro" id="IPR036390">
    <property type="entry name" value="WH_DNA-bd_sf"/>
</dbReference>
<dbReference type="PROSITE" id="PS51683">
    <property type="entry name" value="SAM_OMT_II"/>
    <property type="match status" value="1"/>
</dbReference>
<dbReference type="GO" id="GO:0046983">
    <property type="term" value="F:protein dimerization activity"/>
    <property type="evidence" value="ECO:0007669"/>
    <property type="project" value="InterPro"/>
</dbReference>
<dbReference type="Gene3D" id="1.10.10.10">
    <property type="entry name" value="Winged helix-like DNA-binding domain superfamily/Winged helix DNA-binding domain"/>
    <property type="match status" value="1"/>
</dbReference>
<evidence type="ECO:0000256" key="1">
    <source>
        <dbReference type="ARBA" id="ARBA00022603"/>
    </source>
</evidence>
<accession>A0A0L9TZD0</accession>
<keyword evidence="2" id="KW-0808">Transferase</keyword>
<dbReference type="InterPro" id="IPR036388">
    <property type="entry name" value="WH-like_DNA-bd_sf"/>
</dbReference>
<dbReference type="PANTHER" id="PTHR11746">
    <property type="entry name" value="O-METHYLTRANSFERASE"/>
    <property type="match status" value="1"/>
</dbReference>
<dbReference type="InterPro" id="IPR001077">
    <property type="entry name" value="COMT_C"/>
</dbReference>
<reference evidence="8" key="1">
    <citation type="journal article" date="2015" name="Proc. Natl. Acad. Sci. U.S.A.">
        <title>Genome sequencing of adzuki bean (Vigna angularis) provides insight into high starch and low fat accumulation and domestication.</title>
        <authorList>
            <person name="Yang K."/>
            <person name="Tian Z."/>
            <person name="Chen C."/>
            <person name="Luo L."/>
            <person name="Zhao B."/>
            <person name="Wang Z."/>
            <person name="Yu L."/>
            <person name="Li Y."/>
            <person name="Sun Y."/>
            <person name="Li W."/>
            <person name="Chen Y."/>
            <person name="Li Y."/>
            <person name="Zhang Y."/>
            <person name="Ai D."/>
            <person name="Zhao J."/>
            <person name="Shang C."/>
            <person name="Ma Y."/>
            <person name="Wu B."/>
            <person name="Wang M."/>
            <person name="Gao L."/>
            <person name="Sun D."/>
            <person name="Zhang P."/>
            <person name="Guo F."/>
            <person name="Wang W."/>
            <person name="Li Y."/>
            <person name="Wang J."/>
            <person name="Varshney R.K."/>
            <person name="Wang J."/>
            <person name="Ling H.Q."/>
            <person name="Wan P."/>
        </authorList>
    </citation>
    <scope>NUCLEOTIDE SEQUENCE</scope>
    <source>
        <strain evidence="8">cv. Jingnong 6</strain>
    </source>
</reference>
<dbReference type="AlphaFoldDB" id="A0A0L9TZD0"/>
<evidence type="ECO:0000313" key="7">
    <source>
        <dbReference type="EMBL" id="KOM35772.1"/>
    </source>
</evidence>
<dbReference type="KEGG" id="var:108324723"/>
<evidence type="ECO:0000259" key="5">
    <source>
        <dbReference type="Pfam" id="PF00891"/>
    </source>
</evidence>
<gene>
    <name evidence="7" type="ORF">LR48_Vigan02g192200</name>
</gene>
<dbReference type="OMA" id="EFIMPEE"/>
<sequence length="370" mass="40488">MGESNVVSKNSLYTTCPKKCDEDARVSAMLLSTAVVYPAVLNAAIELNLFEIIAKATPHGSLVSSHEIASKLLNQHPDLPNRLDRMLRLLASYSVLTTSTRTTQHGATETVYGLSQIGQYYAPDATRGYFASFASFLSCPALSPLWLNFKEAVVDADVDLFKKLHGVTTYQYMEKNPKMNEIFNKSMADLCVTDMNRILDIYNGFEGISTLVDVGGGNGQNLKMIVSKYPSMKGINFDLPQVIENAPLLSGVEHVGGDMFASVPEGDAMTLKAVLHNWSDEKCVEILSNCQKALSGDGKVVVLEFIMPEEPEATEQSQLVSSLDNLMFITAGGKERTEKEYENLCKLAGFSKFNVACHASSGPGVMEFYK</sequence>
<dbReference type="GO" id="GO:0008171">
    <property type="term" value="F:O-methyltransferase activity"/>
    <property type="evidence" value="ECO:0007669"/>
    <property type="project" value="InterPro"/>
</dbReference>
<evidence type="ECO:0000259" key="6">
    <source>
        <dbReference type="Pfam" id="PF08100"/>
    </source>
</evidence>
<dbReference type="Pfam" id="PF08100">
    <property type="entry name" value="Dimerisation"/>
    <property type="match status" value="1"/>
</dbReference>
<dbReference type="PIRSF" id="PIRSF005739">
    <property type="entry name" value="O-mtase"/>
    <property type="match status" value="1"/>
</dbReference>
<dbReference type="SUPFAM" id="SSF46785">
    <property type="entry name" value="Winged helix' DNA-binding domain"/>
    <property type="match status" value="1"/>
</dbReference>
<dbReference type="Gene3D" id="3.40.50.150">
    <property type="entry name" value="Vaccinia Virus protein VP39"/>
    <property type="match status" value="1"/>
</dbReference>
<evidence type="ECO:0000256" key="2">
    <source>
        <dbReference type="ARBA" id="ARBA00022679"/>
    </source>
</evidence>
<dbReference type="FunFam" id="1.10.10.10:FF:000357">
    <property type="entry name" value="Caffeic acid 3-O-methyltransferase"/>
    <property type="match status" value="1"/>
</dbReference>
<dbReference type="Pfam" id="PF00891">
    <property type="entry name" value="Methyltransf_2"/>
    <property type="match status" value="1"/>
</dbReference>
<keyword evidence="1" id="KW-0489">Methyltransferase</keyword>
<dbReference type="FunFam" id="3.40.50.150:FF:000596">
    <property type="entry name" value="Caffeic acid O-methyltransferase"/>
    <property type="match status" value="1"/>
</dbReference>
<feature type="active site" description="Proton acceptor" evidence="4">
    <location>
        <position position="276"/>
    </location>
</feature>
<name>A0A0L9TZD0_PHAAN</name>
<dbReference type="InterPro" id="IPR012967">
    <property type="entry name" value="COMT_dimerisation"/>
</dbReference>
<evidence type="ECO:0000256" key="4">
    <source>
        <dbReference type="PIRSR" id="PIRSR005739-1"/>
    </source>
</evidence>
<protein>
    <recommendedName>
        <fullName evidence="9">O-methyltransferase domain-containing protein</fullName>
    </recommendedName>
</protein>
<evidence type="ECO:0000313" key="8">
    <source>
        <dbReference type="Proteomes" id="UP000053144"/>
    </source>
</evidence>
<dbReference type="OrthoDB" id="1606438at2759"/>
<evidence type="ECO:0000256" key="3">
    <source>
        <dbReference type="ARBA" id="ARBA00022691"/>
    </source>
</evidence>
<dbReference type="InterPro" id="IPR016461">
    <property type="entry name" value="COMT-like"/>
</dbReference>
<dbReference type="GO" id="GO:0008757">
    <property type="term" value="F:S-adenosylmethionine-dependent methyltransferase activity"/>
    <property type="evidence" value="ECO:0007669"/>
    <property type="project" value="UniProtKB-ARBA"/>
</dbReference>
<dbReference type="SUPFAM" id="SSF53335">
    <property type="entry name" value="S-adenosyl-L-methionine-dependent methyltransferases"/>
    <property type="match status" value="1"/>
</dbReference>
<dbReference type="GO" id="GO:0032259">
    <property type="term" value="P:methylation"/>
    <property type="evidence" value="ECO:0007669"/>
    <property type="project" value="UniProtKB-KW"/>
</dbReference>
<dbReference type="EMBL" id="CM003372">
    <property type="protein sequence ID" value="KOM35772.1"/>
    <property type="molecule type" value="Genomic_DNA"/>
</dbReference>
<keyword evidence="3" id="KW-0949">S-adenosyl-L-methionine</keyword>
<dbReference type="InterPro" id="IPR029063">
    <property type="entry name" value="SAM-dependent_MTases_sf"/>
</dbReference>
<dbReference type="Proteomes" id="UP000053144">
    <property type="component" value="Chromosome 2"/>
</dbReference>
<feature type="domain" description="O-methyltransferase C-terminal" evidence="5">
    <location>
        <begin position="146"/>
        <end position="351"/>
    </location>
</feature>
<proteinExistence type="predicted"/>
<feature type="domain" description="O-methyltransferase dimerisation" evidence="6">
    <location>
        <begin position="31"/>
        <end position="122"/>
    </location>
</feature>
<evidence type="ECO:0008006" key="9">
    <source>
        <dbReference type="Google" id="ProtNLM"/>
    </source>
</evidence>